<dbReference type="InterPro" id="IPR039384">
    <property type="entry name" value="HINT"/>
</dbReference>
<proteinExistence type="predicted"/>
<evidence type="ECO:0000256" key="1">
    <source>
        <dbReference type="PIRSR" id="PIRSR601310-1"/>
    </source>
</evidence>
<protein>
    <submittedName>
        <fullName evidence="5">HIT family protein</fullName>
    </submittedName>
</protein>
<evidence type="ECO:0000256" key="3">
    <source>
        <dbReference type="PROSITE-ProRule" id="PRU00464"/>
    </source>
</evidence>
<feature type="short sequence motif" description="Histidine triad motif" evidence="2 3">
    <location>
        <begin position="99"/>
        <end position="103"/>
    </location>
</feature>
<accession>A0A9D2QZV4</accession>
<dbReference type="Proteomes" id="UP000823851">
    <property type="component" value="Unassembled WGS sequence"/>
</dbReference>
<feature type="domain" description="HIT" evidence="4">
    <location>
        <begin position="7"/>
        <end position="114"/>
    </location>
</feature>
<dbReference type="Pfam" id="PF01230">
    <property type="entry name" value="HIT"/>
    <property type="match status" value="1"/>
</dbReference>
<dbReference type="PRINTS" id="PR00332">
    <property type="entry name" value="HISTRIAD"/>
</dbReference>
<feature type="active site" description="Tele-AMP-histidine intermediate" evidence="1">
    <location>
        <position position="101"/>
    </location>
</feature>
<dbReference type="AlphaFoldDB" id="A0A9D2QZV4"/>
<dbReference type="PROSITE" id="PS51084">
    <property type="entry name" value="HIT_2"/>
    <property type="match status" value="1"/>
</dbReference>
<gene>
    <name evidence="5" type="ORF">H9912_12700</name>
</gene>
<reference evidence="5" key="1">
    <citation type="journal article" date="2021" name="PeerJ">
        <title>Extensive microbial diversity within the chicken gut microbiome revealed by metagenomics and culture.</title>
        <authorList>
            <person name="Gilroy R."/>
            <person name="Ravi A."/>
            <person name="Getino M."/>
            <person name="Pursley I."/>
            <person name="Horton D.L."/>
            <person name="Alikhan N.F."/>
            <person name="Baker D."/>
            <person name="Gharbi K."/>
            <person name="Hall N."/>
            <person name="Watson M."/>
            <person name="Adriaenssens E.M."/>
            <person name="Foster-Nyarko E."/>
            <person name="Jarju S."/>
            <person name="Secka A."/>
            <person name="Antonio M."/>
            <person name="Oren A."/>
            <person name="Chaudhuri R.R."/>
            <person name="La Ragione R."/>
            <person name="Hildebrand F."/>
            <person name="Pallen M.J."/>
        </authorList>
    </citation>
    <scope>NUCLEOTIDE SEQUENCE</scope>
    <source>
        <strain evidence="5">ChiHjej8B7-25341</strain>
    </source>
</reference>
<dbReference type="InterPro" id="IPR019808">
    <property type="entry name" value="Histidine_triad_CS"/>
</dbReference>
<dbReference type="Gene3D" id="3.30.428.10">
    <property type="entry name" value="HIT-like"/>
    <property type="match status" value="1"/>
</dbReference>
<organism evidence="5 6">
    <name type="scientific">Candidatus Eisenbergiella stercorigallinarum</name>
    <dbReference type="NCBI Taxonomy" id="2838557"/>
    <lineage>
        <taxon>Bacteria</taxon>
        <taxon>Bacillati</taxon>
        <taxon>Bacillota</taxon>
        <taxon>Clostridia</taxon>
        <taxon>Lachnospirales</taxon>
        <taxon>Lachnospiraceae</taxon>
        <taxon>Eisenbergiella</taxon>
    </lineage>
</organism>
<dbReference type="InterPro" id="IPR001310">
    <property type="entry name" value="Histidine_triad_HIT"/>
</dbReference>
<evidence type="ECO:0000256" key="2">
    <source>
        <dbReference type="PIRSR" id="PIRSR601310-3"/>
    </source>
</evidence>
<dbReference type="InterPro" id="IPR011146">
    <property type="entry name" value="HIT-like"/>
</dbReference>
<dbReference type="EMBL" id="DWUW01000363">
    <property type="protein sequence ID" value="HJD32783.1"/>
    <property type="molecule type" value="Genomic_DNA"/>
</dbReference>
<evidence type="ECO:0000313" key="6">
    <source>
        <dbReference type="Proteomes" id="UP000823851"/>
    </source>
</evidence>
<dbReference type="SUPFAM" id="SSF54197">
    <property type="entry name" value="HIT-like"/>
    <property type="match status" value="1"/>
</dbReference>
<evidence type="ECO:0000259" key="4">
    <source>
        <dbReference type="PROSITE" id="PS51084"/>
    </source>
</evidence>
<dbReference type="PANTHER" id="PTHR46648:SF1">
    <property type="entry name" value="ADENOSINE 5'-MONOPHOSPHORAMIDASE HNT1"/>
    <property type="match status" value="1"/>
</dbReference>
<dbReference type="PANTHER" id="PTHR46648">
    <property type="entry name" value="HIT FAMILY PROTEIN 1"/>
    <property type="match status" value="1"/>
</dbReference>
<comment type="caution">
    <text evidence="5">The sequence shown here is derived from an EMBL/GenBank/DDBJ whole genome shotgun (WGS) entry which is preliminary data.</text>
</comment>
<sequence>MRDEKCIFCRIANGEIPSNTLYEDDGYRVILDLGPASKGHALILPKEHYADLYELPEEAGGEVMRIAKKMAVRMKEKLGCTGLNLVQNNGESAGQTVRHFHVHLIPRYDDGSRIAGWTPGNPSEEELARVRDLICGQ</sequence>
<dbReference type="CDD" id="cd01277">
    <property type="entry name" value="HINT_subgroup"/>
    <property type="match status" value="1"/>
</dbReference>
<reference evidence="5" key="2">
    <citation type="submission" date="2021-04" db="EMBL/GenBank/DDBJ databases">
        <authorList>
            <person name="Gilroy R."/>
        </authorList>
    </citation>
    <scope>NUCLEOTIDE SEQUENCE</scope>
    <source>
        <strain evidence="5">ChiHjej8B7-25341</strain>
    </source>
</reference>
<dbReference type="InterPro" id="IPR036265">
    <property type="entry name" value="HIT-like_sf"/>
</dbReference>
<dbReference type="GO" id="GO:0009117">
    <property type="term" value="P:nucleotide metabolic process"/>
    <property type="evidence" value="ECO:0007669"/>
    <property type="project" value="TreeGrafter"/>
</dbReference>
<evidence type="ECO:0000313" key="5">
    <source>
        <dbReference type="EMBL" id="HJD32783.1"/>
    </source>
</evidence>
<name>A0A9D2QZV4_9FIRM</name>
<dbReference type="GO" id="GO:0003824">
    <property type="term" value="F:catalytic activity"/>
    <property type="evidence" value="ECO:0007669"/>
    <property type="project" value="InterPro"/>
</dbReference>
<dbReference type="PROSITE" id="PS00892">
    <property type="entry name" value="HIT_1"/>
    <property type="match status" value="1"/>
</dbReference>